<name>A0A0E9PCB6_ANGAN</name>
<protein>
    <submittedName>
        <fullName evidence="1">Uncharacterized protein</fullName>
    </submittedName>
</protein>
<dbReference type="AlphaFoldDB" id="A0A0E9PCB6"/>
<reference evidence="1" key="2">
    <citation type="journal article" date="2015" name="Fish Shellfish Immunol.">
        <title>Early steps in the European eel (Anguilla anguilla)-Vibrio vulnificus interaction in the gills: Role of the RtxA13 toxin.</title>
        <authorList>
            <person name="Callol A."/>
            <person name="Pajuelo D."/>
            <person name="Ebbesson L."/>
            <person name="Teles M."/>
            <person name="MacKenzie S."/>
            <person name="Amaro C."/>
        </authorList>
    </citation>
    <scope>NUCLEOTIDE SEQUENCE</scope>
</reference>
<evidence type="ECO:0000313" key="1">
    <source>
        <dbReference type="EMBL" id="JAH01483.1"/>
    </source>
</evidence>
<sequence length="65" mass="6988">MISPDPKEHLHSLLGIISPDPKEHLHSLLGIISPDPKEHLHSLLQPGSAHCAVLTMLPSGLSLCK</sequence>
<proteinExistence type="predicted"/>
<dbReference type="EMBL" id="GBXM01107094">
    <property type="protein sequence ID" value="JAH01483.1"/>
    <property type="molecule type" value="Transcribed_RNA"/>
</dbReference>
<reference evidence="1" key="1">
    <citation type="submission" date="2014-11" db="EMBL/GenBank/DDBJ databases">
        <authorList>
            <person name="Amaro Gonzalez C."/>
        </authorList>
    </citation>
    <scope>NUCLEOTIDE SEQUENCE</scope>
</reference>
<organism evidence="1">
    <name type="scientific">Anguilla anguilla</name>
    <name type="common">European freshwater eel</name>
    <name type="synonym">Muraena anguilla</name>
    <dbReference type="NCBI Taxonomy" id="7936"/>
    <lineage>
        <taxon>Eukaryota</taxon>
        <taxon>Metazoa</taxon>
        <taxon>Chordata</taxon>
        <taxon>Craniata</taxon>
        <taxon>Vertebrata</taxon>
        <taxon>Euteleostomi</taxon>
        <taxon>Actinopterygii</taxon>
        <taxon>Neopterygii</taxon>
        <taxon>Teleostei</taxon>
        <taxon>Anguilliformes</taxon>
        <taxon>Anguillidae</taxon>
        <taxon>Anguilla</taxon>
    </lineage>
</organism>
<accession>A0A0E9PCB6</accession>